<evidence type="ECO:0000259" key="1">
    <source>
        <dbReference type="Pfam" id="PF02581"/>
    </source>
</evidence>
<dbReference type="CDD" id="cd00564">
    <property type="entry name" value="TMP_TenI"/>
    <property type="match status" value="1"/>
</dbReference>
<dbReference type="Proteomes" id="UP000008387">
    <property type="component" value="Chromosome"/>
</dbReference>
<dbReference type="Gene3D" id="3.20.20.70">
    <property type="entry name" value="Aldolase class I"/>
    <property type="match status" value="1"/>
</dbReference>
<protein>
    <recommendedName>
        <fullName evidence="1">Thiamine phosphate synthase/TenI domain-containing protein</fullName>
    </recommendedName>
</protein>
<name>F8KR95_HELBC</name>
<accession>F8KR95</accession>
<reference evidence="2 3" key="1">
    <citation type="journal article" date="2011" name="J. Bacteriol.">
        <title>Genome sequence of Helicobacter bizzozeronii strain CIII-1, an isolate from human gastric mucosa.</title>
        <authorList>
            <person name="Schott T."/>
            <person name="Rossi M."/>
            <person name="Hanninen M.L."/>
        </authorList>
    </citation>
    <scope>NUCLEOTIDE SEQUENCE [LARGE SCALE GENOMIC DNA]</scope>
    <source>
        <strain evidence="2 3">CIII-1</strain>
    </source>
</reference>
<keyword evidence="3" id="KW-1185">Reference proteome</keyword>
<dbReference type="EMBL" id="FR871757">
    <property type="protein sequence ID" value="CCB79269.1"/>
    <property type="molecule type" value="Genomic_DNA"/>
</dbReference>
<dbReference type="KEGG" id="hbi:HBZC1_02830"/>
<dbReference type="HOGENOM" id="CLU_018272_5_0_7"/>
<dbReference type="Pfam" id="PF02581">
    <property type="entry name" value="TMP-TENI"/>
    <property type="match status" value="1"/>
</dbReference>
<dbReference type="SUPFAM" id="SSF51391">
    <property type="entry name" value="Thiamin phosphate synthase"/>
    <property type="match status" value="1"/>
</dbReference>
<organism evidence="2 3">
    <name type="scientific">Helicobacter bizzozeronii (strain CIII-1)</name>
    <dbReference type="NCBI Taxonomy" id="1002804"/>
    <lineage>
        <taxon>Bacteria</taxon>
        <taxon>Pseudomonadati</taxon>
        <taxon>Campylobacterota</taxon>
        <taxon>Epsilonproteobacteria</taxon>
        <taxon>Campylobacterales</taxon>
        <taxon>Helicobacteraceae</taxon>
        <taxon>Helicobacter</taxon>
    </lineage>
</organism>
<dbReference type="RefSeq" id="WP_013889765.1">
    <property type="nucleotide sequence ID" value="NC_015674.1"/>
</dbReference>
<dbReference type="STRING" id="1002804.HBZC1_02830"/>
<evidence type="ECO:0000313" key="2">
    <source>
        <dbReference type="EMBL" id="CCB79269.1"/>
    </source>
</evidence>
<dbReference type="AlphaFoldDB" id="F8KR95"/>
<proteinExistence type="predicted"/>
<dbReference type="InterPro" id="IPR022998">
    <property type="entry name" value="ThiamineP_synth_TenI"/>
</dbReference>
<feature type="domain" description="Thiamine phosphate synthase/TenI" evidence="1">
    <location>
        <begin position="17"/>
        <end position="180"/>
    </location>
</feature>
<dbReference type="GO" id="GO:0009228">
    <property type="term" value="P:thiamine biosynthetic process"/>
    <property type="evidence" value="ECO:0007669"/>
    <property type="project" value="UniProtKB-KW"/>
</dbReference>
<dbReference type="InterPro" id="IPR013785">
    <property type="entry name" value="Aldolase_TIM"/>
</dbReference>
<dbReference type="InterPro" id="IPR036206">
    <property type="entry name" value="ThiamineP_synth_sf"/>
</dbReference>
<gene>
    <name evidence="2" type="ordered locus">HBZC1_02830</name>
</gene>
<sequence length="197" mass="21618">MSLETYWITPQLSSDLQIFQATLQATLQTHTIHKAALRGANFSAQLLDLFAKTCHAHHTTSFLNLPTLELSIQKALEHGFQGVHVKGAQILEIPHIPANLQIFYSAHNAREVLQALDLGAHFCTISPICATPNKPPSLGLEYLDQFSLEVRACLFALGGMGYDLASLLEEKGLRGFAGMRCFAPNVAILQTHTPTRT</sequence>
<evidence type="ECO:0000313" key="3">
    <source>
        <dbReference type="Proteomes" id="UP000008387"/>
    </source>
</evidence>
<dbReference type="eggNOG" id="COG0352">
    <property type="taxonomic scope" value="Bacteria"/>
</dbReference>